<evidence type="ECO:0000313" key="4">
    <source>
        <dbReference type="Proteomes" id="UP001333710"/>
    </source>
</evidence>
<keyword evidence="2" id="KW-0732">Signal</keyword>
<dbReference type="EMBL" id="AP027272">
    <property type="protein sequence ID" value="BDX08398.1"/>
    <property type="molecule type" value="Genomic_DNA"/>
</dbReference>
<evidence type="ECO:0000256" key="2">
    <source>
        <dbReference type="SAM" id="SignalP"/>
    </source>
</evidence>
<dbReference type="KEGG" id="pmaw:MACH26_39190"/>
<organism evidence="3 4">
    <name type="scientific">Planctobacterium marinum</name>
    <dbReference type="NCBI Taxonomy" id="1631968"/>
    <lineage>
        <taxon>Bacteria</taxon>
        <taxon>Pseudomonadati</taxon>
        <taxon>Pseudomonadota</taxon>
        <taxon>Gammaproteobacteria</taxon>
        <taxon>Alteromonadales</taxon>
        <taxon>Alteromonadaceae</taxon>
        <taxon>Planctobacterium</taxon>
    </lineage>
</organism>
<evidence type="ECO:0008006" key="5">
    <source>
        <dbReference type="Google" id="ProtNLM"/>
    </source>
</evidence>
<feature type="chain" id="PRO_5041375504" description="Lipoprotein" evidence="2">
    <location>
        <begin position="21"/>
        <end position="90"/>
    </location>
</feature>
<keyword evidence="4" id="KW-1185">Reference proteome</keyword>
<evidence type="ECO:0000256" key="1">
    <source>
        <dbReference type="SAM" id="MobiDB-lite"/>
    </source>
</evidence>
<evidence type="ECO:0000313" key="3">
    <source>
        <dbReference type="EMBL" id="BDX08398.1"/>
    </source>
</evidence>
<dbReference type="AlphaFoldDB" id="A0AA48HYX9"/>
<feature type="signal peptide" evidence="2">
    <location>
        <begin position="1"/>
        <end position="20"/>
    </location>
</feature>
<proteinExistence type="predicted"/>
<gene>
    <name evidence="3" type="ORF">MACH26_39190</name>
</gene>
<name>A0AA48HYX9_9ALTE</name>
<dbReference type="Proteomes" id="UP001333710">
    <property type="component" value="Chromosome"/>
</dbReference>
<protein>
    <recommendedName>
        <fullName evidence="5">Lipoprotein</fullName>
    </recommendedName>
</protein>
<dbReference type="PROSITE" id="PS51257">
    <property type="entry name" value="PROKAR_LIPOPROTEIN"/>
    <property type="match status" value="1"/>
</dbReference>
<sequence>MKKVFILALTAALAACSSTQEVSSSDADAKDDIGYECKMVRRTGSNVPEKVCTTRQQREDTEKKSKDWMQKRAHHGNAAGKNVRSSGDGK</sequence>
<feature type="compositionally biased region" description="Basic and acidic residues" evidence="1">
    <location>
        <begin position="56"/>
        <end position="70"/>
    </location>
</feature>
<reference evidence="3" key="1">
    <citation type="submission" date="2023-01" db="EMBL/GenBank/DDBJ databases">
        <title>Complete genome sequence of Planctobacterium marinum strain Dej080120_11.</title>
        <authorList>
            <person name="Ueki S."/>
            <person name="Maruyama F."/>
        </authorList>
    </citation>
    <scope>NUCLEOTIDE SEQUENCE</scope>
    <source>
        <strain evidence="3">Dej080120_11</strain>
    </source>
</reference>
<feature type="region of interest" description="Disordered" evidence="1">
    <location>
        <begin position="46"/>
        <end position="90"/>
    </location>
</feature>
<accession>A0AA48HYX9</accession>
<dbReference type="RefSeq" id="WP_338294470.1">
    <property type="nucleotide sequence ID" value="NZ_AP027272.1"/>
</dbReference>